<dbReference type="RefSeq" id="WP_121212006.1">
    <property type="nucleotide sequence ID" value="NZ_RBIM01000006.1"/>
</dbReference>
<protein>
    <submittedName>
        <fullName evidence="6">Cellulase (Glycosyl hydrolase family 5)</fullName>
    </submittedName>
</protein>
<dbReference type="Gene3D" id="3.20.20.80">
    <property type="entry name" value="Glycosidases"/>
    <property type="match status" value="1"/>
</dbReference>
<organism evidence="6 7">
    <name type="scientific">Maricaulis maris</name>
    <dbReference type="NCBI Taxonomy" id="74318"/>
    <lineage>
        <taxon>Bacteria</taxon>
        <taxon>Pseudomonadati</taxon>
        <taxon>Pseudomonadota</taxon>
        <taxon>Alphaproteobacteria</taxon>
        <taxon>Maricaulales</taxon>
        <taxon>Maricaulaceae</taxon>
        <taxon>Maricaulis</taxon>
    </lineage>
</organism>
<feature type="signal peptide" evidence="4">
    <location>
        <begin position="1"/>
        <end position="25"/>
    </location>
</feature>
<dbReference type="AlphaFoldDB" id="A0A495D3E9"/>
<dbReference type="SUPFAM" id="SSF51445">
    <property type="entry name" value="(Trans)glycosidases"/>
    <property type="match status" value="1"/>
</dbReference>
<dbReference type="GO" id="GO:0000272">
    <property type="term" value="P:polysaccharide catabolic process"/>
    <property type="evidence" value="ECO:0007669"/>
    <property type="project" value="InterPro"/>
</dbReference>
<comment type="caution">
    <text evidence="6">The sequence shown here is derived from an EMBL/GenBank/DDBJ whole genome shotgun (WGS) entry which is preliminary data.</text>
</comment>
<dbReference type="InterPro" id="IPR001547">
    <property type="entry name" value="Glyco_hydro_5"/>
</dbReference>
<dbReference type="Proteomes" id="UP000273675">
    <property type="component" value="Unassembled WGS sequence"/>
</dbReference>
<keyword evidence="4" id="KW-0732">Signal</keyword>
<reference evidence="6 7" key="1">
    <citation type="submission" date="2018-10" db="EMBL/GenBank/DDBJ databases">
        <title>Genomic Encyclopedia of Type Strains, Phase IV (KMG-IV): sequencing the most valuable type-strain genomes for metagenomic binning, comparative biology and taxonomic classification.</title>
        <authorList>
            <person name="Goeker M."/>
        </authorList>
    </citation>
    <scope>NUCLEOTIDE SEQUENCE [LARGE SCALE GENOMIC DNA]</scope>
    <source>
        <strain evidence="6 7">DSM 4734</strain>
    </source>
</reference>
<dbReference type="Pfam" id="PF00150">
    <property type="entry name" value="Cellulase"/>
    <property type="match status" value="1"/>
</dbReference>
<feature type="chain" id="PRO_5019763148" evidence="4">
    <location>
        <begin position="26"/>
        <end position="400"/>
    </location>
</feature>
<keyword evidence="2 3" id="KW-0326">Glycosidase</keyword>
<evidence type="ECO:0000256" key="3">
    <source>
        <dbReference type="RuleBase" id="RU361153"/>
    </source>
</evidence>
<feature type="domain" description="Glycoside hydrolase family 5" evidence="5">
    <location>
        <begin position="71"/>
        <end position="347"/>
    </location>
</feature>
<keyword evidence="1 3" id="KW-0378">Hydrolase</keyword>
<evidence type="ECO:0000313" key="7">
    <source>
        <dbReference type="Proteomes" id="UP000273675"/>
    </source>
</evidence>
<dbReference type="EMBL" id="RBIM01000006">
    <property type="protein sequence ID" value="RKQ95490.1"/>
    <property type="molecule type" value="Genomic_DNA"/>
</dbReference>
<dbReference type="GO" id="GO:0004553">
    <property type="term" value="F:hydrolase activity, hydrolyzing O-glycosyl compounds"/>
    <property type="evidence" value="ECO:0007669"/>
    <property type="project" value="InterPro"/>
</dbReference>
<name>A0A495D3E9_9PROT</name>
<evidence type="ECO:0000256" key="2">
    <source>
        <dbReference type="ARBA" id="ARBA00023295"/>
    </source>
</evidence>
<dbReference type="OrthoDB" id="9800955at2"/>
<evidence type="ECO:0000313" key="6">
    <source>
        <dbReference type="EMBL" id="RKQ95490.1"/>
    </source>
</evidence>
<accession>A0A495D3E9</accession>
<proteinExistence type="inferred from homology"/>
<sequence>MTGLTRRHGLMAAAAGLVAAPAVRADSTRAALWDNRQGPSLRGAVIAQRRVYADIDGPEFLGSGPVGAPVTDAALARLAALGANLVVLSHPGPASETPPYEVDPDVEIHLHRIVRRCARHGLFVVIGFRSGPGRSEFTFHRDQADSWFPASRIDESVWRSREAQDAWVAMWQRTARQFRAYPNLAGYLLMVEPNANLVAPGPGGGDLDIWDAGRLAEVVAGTPADWPALAARLARAVRNEDTQTPILVSPDGYANLHFASLLDMQVVPGQVLAVHDYAPRAYTHQDADIRLGFDPQLAGFEQPASGVPWMLGEFGVSRWAPGAAQYLTSRIAAAEAAGAAWSVFRWDSGWRVYENAENRFNPLYGVDPVADLPDAGSPLIAALSRAWSANNVRPAPLLRR</sequence>
<evidence type="ECO:0000259" key="5">
    <source>
        <dbReference type="Pfam" id="PF00150"/>
    </source>
</evidence>
<gene>
    <name evidence="6" type="ORF">C7435_2593</name>
</gene>
<evidence type="ECO:0000256" key="4">
    <source>
        <dbReference type="SAM" id="SignalP"/>
    </source>
</evidence>
<comment type="similarity">
    <text evidence="3">Belongs to the glycosyl hydrolase 5 (cellulase A) family.</text>
</comment>
<dbReference type="InterPro" id="IPR017853">
    <property type="entry name" value="GH"/>
</dbReference>
<evidence type="ECO:0000256" key="1">
    <source>
        <dbReference type="ARBA" id="ARBA00022801"/>
    </source>
</evidence>